<feature type="active site" evidence="9">
    <location>
        <position position="158"/>
    </location>
</feature>
<feature type="active site" evidence="9">
    <location>
        <position position="256"/>
    </location>
</feature>
<dbReference type="RefSeq" id="WP_066210701.1">
    <property type="nucleotide sequence ID" value="NZ_FNSN01000003.1"/>
</dbReference>
<keyword evidence="2 9" id="KW-0963">Cytoplasm</keyword>
<dbReference type="InterPro" id="IPR013762">
    <property type="entry name" value="Integrase-like_cat_sf"/>
</dbReference>
<keyword evidence="5 9" id="KW-0229">DNA integration</keyword>
<evidence type="ECO:0000256" key="3">
    <source>
        <dbReference type="ARBA" id="ARBA00022618"/>
    </source>
</evidence>
<dbReference type="SUPFAM" id="SSF56349">
    <property type="entry name" value="DNA breaking-rejoining enzymes"/>
    <property type="match status" value="1"/>
</dbReference>
<feature type="domain" description="Core-binding (CB)" evidence="11">
    <location>
        <begin position="7"/>
        <end position="93"/>
    </location>
</feature>
<dbReference type="EMBL" id="FNSN01000003">
    <property type="protein sequence ID" value="SEB96241.1"/>
    <property type="molecule type" value="Genomic_DNA"/>
</dbReference>
<comment type="subunit">
    <text evidence="9">Forms a cyclic heterotetrameric complex composed of two molecules of XerC and two molecules of XerD.</text>
</comment>
<dbReference type="CDD" id="cd00798">
    <property type="entry name" value="INT_XerDC_C"/>
    <property type="match status" value="1"/>
</dbReference>
<dbReference type="InterPro" id="IPR010998">
    <property type="entry name" value="Integrase_recombinase_N"/>
</dbReference>
<dbReference type="GO" id="GO:0003677">
    <property type="term" value="F:DNA binding"/>
    <property type="evidence" value="ECO:0007669"/>
    <property type="project" value="UniProtKB-UniRule"/>
</dbReference>
<dbReference type="GO" id="GO:0051301">
    <property type="term" value="P:cell division"/>
    <property type="evidence" value="ECO:0007669"/>
    <property type="project" value="UniProtKB-KW"/>
</dbReference>
<feature type="active site" evidence="9">
    <location>
        <position position="279"/>
    </location>
</feature>
<evidence type="ECO:0000313" key="13">
    <source>
        <dbReference type="Proteomes" id="UP000182652"/>
    </source>
</evidence>
<dbReference type="Pfam" id="PF02899">
    <property type="entry name" value="Phage_int_SAM_1"/>
    <property type="match status" value="1"/>
</dbReference>
<dbReference type="PROSITE" id="PS51898">
    <property type="entry name" value="TYR_RECOMBINASE"/>
    <property type="match status" value="1"/>
</dbReference>
<dbReference type="GO" id="GO:0007059">
    <property type="term" value="P:chromosome segregation"/>
    <property type="evidence" value="ECO:0007669"/>
    <property type="project" value="UniProtKB-UniRule"/>
</dbReference>
<dbReference type="GO" id="GO:0009037">
    <property type="term" value="F:tyrosine-based site-specific recombinase activity"/>
    <property type="evidence" value="ECO:0007669"/>
    <property type="project" value="UniProtKB-UniRule"/>
</dbReference>
<reference evidence="12 13" key="1">
    <citation type="submission" date="2016-10" db="EMBL/GenBank/DDBJ databases">
        <authorList>
            <person name="de Groot N.N."/>
        </authorList>
    </citation>
    <scope>NUCLEOTIDE SEQUENCE [LARGE SCALE GENOMIC DNA]</scope>
    <source>
        <strain evidence="12 13">DSM 10495</strain>
    </source>
</reference>
<dbReference type="STRING" id="156980.SAMN04489745_1711"/>
<keyword evidence="8 9" id="KW-0131">Cell cycle</keyword>
<dbReference type="InterPro" id="IPR050090">
    <property type="entry name" value="Tyrosine_recombinase_XerCD"/>
</dbReference>
<dbReference type="InterPro" id="IPR002104">
    <property type="entry name" value="Integrase_catalytic"/>
</dbReference>
<evidence type="ECO:0000256" key="1">
    <source>
        <dbReference type="ARBA" id="ARBA00004496"/>
    </source>
</evidence>
<proteinExistence type="inferred from homology"/>
<dbReference type="Gene3D" id="1.10.443.10">
    <property type="entry name" value="Intergrase catalytic core"/>
    <property type="match status" value="1"/>
</dbReference>
<evidence type="ECO:0000256" key="6">
    <source>
        <dbReference type="ARBA" id="ARBA00023125"/>
    </source>
</evidence>
<evidence type="ECO:0000256" key="4">
    <source>
        <dbReference type="ARBA" id="ARBA00022829"/>
    </source>
</evidence>
<evidence type="ECO:0000256" key="7">
    <source>
        <dbReference type="ARBA" id="ARBA00023172"/>
    </source>
</evidence>
<evidence type="ECO:0000256" key="2">
    <source>
        <dbReference type="ARBA" id="ARBA00022490"/>
    </source>
</evidence>
<comment type="subcellular location">
    <subcellularLocation>
        <location evidence="1 9">Cytoplasm</location>
    </subcellularLocation>
</comment>
<evidence type="ECO:0000259" key="11">
    <source>
        <dbReference type="PROSITE" id="PS51900"/>
    </source>
</evidence>
<name>A0A1H4NLZ6_9MICC</name>
<feature type="domain" description="Tyr recombinase" evidence="10">
    <location>
        <begin position="114"/>
        <end position="301"/>
    </location>
</feature>
<keyword evidence="13" id="KW-1185">Reference proteome</keyword>
<dbReference type="PANTHER" id="PTHR30349:SF77">
    <property type="entry name" value="TYROSINE RECOMBINASE XERC"/>
    <property type="match status" value="1"/>
</dbReference>
<evidence type="ECO:0000256" key="5">
    <source>
        <dbReference type="ARBA" id="ARBA00022908"/>
    </source>
</evidence>
<dbReference type="InterPro" id="IPR044068">
    <property type="entry name" value="CB"/>
</dbReference>
<keyword evidence="6 9" id="KW-0238">DNA-binding</keyword>
<evidence type="ECO:0000256" key="8">
    <source>
        <dbReference type="ARBA" id="ARBA00023306"/>
    </source>
</evidence>
<evidence type="ECO:0000313" key="12">
    <source>
        <dbReference type="EMBL" id="SEB96241.1"/>
    </source>
</evidence>
<dbReference type="Gene3D" id="1.10.150.130">
    <property type="match status" value="1"/>
</dbReference>
<feature type="active site" description="O-(3'-phospho-DNA)-tyrosine intermediate" evidence="9">
    <location>
        <position position="288"/>
    </location>
</feature>
<dbReference type="NCBIfam" id="NF001399">
    <property type="entry name" value="PRK00283.1"/>
    <property type="match status" value="1"/>
</dbReference>
<keyword evidence="4 9" id="KW-0159">Chromosome partition</keyword>
<comment type="function">
    <text evidence="9">Site-specific tyrosine recombinase, which acts by catalyzing the cutting and rejoining of the recombining DNA molecules. The XerC-XerD complex is essential to convert dimers of the bacterial chromosome into monomers to permit their segregation at cell division. It also contributes to the segregational stability of plasmids.</text>
</comment>
<dbReference type="Proteomes" id="UP000182652">
    <property type="component" value="Unassembled WGS sequence"/>
</dbReference>
<organism evidence="12 13">
    <name type="scientific">Arthrobacter woluwensis</name>
    <dbReference type="NCBI Taxonomy" id="156980"/>
    <lineage>
        <taxon>Bacteria</taxon>
        <taxon>Bacillati</taxon>
        <taxon>Actinomycetota</taxon>
        <taxon>Actinomycetes</taxon>
        <taxon>Micrococcales</taxon>
        <taxon>Micrococcaceae</taxon>
        <taxon>Arthrobacter</taxon>
    </lineage>
</organism>
<comment type="similarity">
    <text evidence="9">Belongs to the 'phage' integrase family. XerC subfamily.</text>
</comment>
<dbReference type="InterPro" id="IPR023009">
    <property type="entry name" value="Tyrosine_recombinase_XerC/XerD"/>
</dbReference>
<protein>
    <recommendedName>
        <fullName evidence="9">Tyrosine recombinase XerC</fullName>
    </recommendedName>
</protein>
<dbReference type="HAMAP" id="MF_01808">
    <property type="entry name" value="Recomb_XerC_XerD"/>
    <property type="match status" value="1"/>
</dbReference>
<dbReference type="InterPro" id="IPR011010">
    <property type="entry name" value="DNA_brk_join_enz"/>
</dbReference>
<evidence type="ECO:0000256" key="9">
    <source>
        <dbReference type="HAMAP-Rule" id="MF_01808"/>
    </source>
</evidence>
<dbReference type="Pfam" id="PF00589">
    <property type="entry name" value="Phage_integrase"/>
    <property type="match status" value="1"/>
</dbReference>
<feature type="active site" evidence="9">
    <location>
        <position position="182"/>
    </location>
</feature>
<dbReference type="GO" id="GO:0006313">
    <property type="term" value="P:DNA transposition"/>
    <property type="evidence" value="ECO:0007669"/>
    <property type="project" value="UniProtKB-UniRule"/>
</dbReference>
<accession>A0A1H4NLZ6</accession>
<dbReference type="PROSITE" id="PS51900">
    <property type="entry name" value="CB"/>
    <property type="match status" value="1"/>
</dbReference>
<dbReference type="PANTHER" id="PTHR30349">
    <property type="entry name" value="PHAGE INTEGRASE-RELATED"/>
    <property type="match status" value="1"/>
</dbReference>
<dbReference type="GO" id="GO:0005737">
    <property type="term" value="C:cytoplasm"/>
    <property type="evidence" value="ECO:0007669"/>
    <property type="project" value="UniProtKB-SubCell"/>
</dbReference>
<feature type="active site" evidence="9">
    <location>
        <position position="253"/>
    </location>
</feature>
<keyword evidence="3 9" id="KW-0132">Cell division</keyword>
<sequence>MPQKPAPFQDSILDEYARYLTGERGRSGNTLRAYLTDVRQLQEFAAKAGATSWDDVDLHLLREWLADHSARGMARATLARHGASARTFFAWLLREGGITQDPTLRLRSPKKTSGLPTVLRPAQMDKVLQDLQAAAQEADPVALRNLAVVETLYASGIRVGELVGLDVDDVDLERRTLRVLGKGDKERTVPFGVPASRAIVDWLRRGRPALVTASSGPALFLGARGGRVDPRQIRSLVADRFATLGDTAATGPHALRHTAATHLLDGGAELRAVQELLGHSTPATTQLYTHVSVERLRDSYRQAHPRA</sequence>
<dbReference type="SUPFAM" id="SSF47823">
    <property type="entry name" value="lambda integrase-like, N-terminal domain"/>
    <property type="match status" value="1"/>
</dbReference>
<keyword evidence="7 9" id="KW-0233">DNA recombination</keyword>
<dbReference type="AlphaFoldDB" id="A0A1H4NLZ6"/>
<evidence type="ECO:0000259" key="10">
    <source>
        <dbReference type="PROSITE" id="PS51898"/>
    </source>
</evidence>
<dbReference type="InterPro" id="IPR004107">
    <property type="entry name" value="Integrase_SAM-like_N"/>
</dbReference>
<gene>
    <name evidence="9" type="primary">xerC</name>
    <name evidence="12" type="ORF">SAMN04489745_1711</name>
</gene>